<evidence type="ECO:0000313" key="2">
    <source>
        <dbReference type="Proteomes" id="UP000252357"/>
    </source>
</evidence>
<dbReference type="Proteomes" id="UP000252357">
    <property type="component" value="Unassembled WGS sequence"/>
</dbReference>
<organism evidence="1 2">
    <name type="scientific">Parvibium lacunae</name>
    <dbReference type="NCBI Taxonomy" id="1888893"/>
    <lineage>
        <taxon>Bacteria</taxon>
        <taxon>Pseudomonadati</taxon>
        <taxon>Pseudomonadota</taxon>
        <taxon>Betaproteobacteria</taxon>
        <taxon>Burkholderiales</taxon>
        <taxon>Alcaligenaceae</taxon>
        <taxon>Parvibium</taxon>
    </lineage>
</organism>
<evidence type="ECO:0008006" key="3">
    <source>
        <dbReference type="Google" id="ProtNLM"/>
    </source>
</evidence>
<dbReference type="AlphaFoldDB" id="A0A368L801"/>
<comment type="caution">
    <text evidence="1">The sequence shown here is derived from an EMBL/GenBank/DDBJ whole genome shotgun (WGS) entry which is preliminary data.</text>
</comment>
<sequence length="250" mass="27637">MPSAQTAKAQPTVDELIAVLKRTALPTVVCEGDDDLIVYRRLEDQLRHLGVSVLSAGGRENVLQIFNRRSEIPSSVRLAFIADRDTWINTAVPAAYVSPLLCLTSGYSIENDVIADGKLESLLVGAEVSTYKEQLELFLEWYALALSRHLTNPSDPIAYHPKYVLNSKERPSLMALRFGETYPTIMRETLSTKYGTLVRGKSLLLLLLHNLNTRDGLPRYTDKALLEIVAANPGELLTKITNAVASVFAP</sequence>
<accession>A0A368L801</accession>
<dbReference type="RefSeq" id="WP_114401931.1">
    <property type="nucleotide sequence ID" value="NZ_QPGB01000001.1"/>
</dbReference>
<evidence type="ECO:0000313" key="1">
    <source>
        <dbReference type="EMBL" id="RCS59783.1"/>
    </source>
</evidence>
<protein>
    <recommendedName>
        <fullName evidence="3">DUF4435 domain-containing protein</fullName>
    </recommendedName>
</protein>
<reference evidence="1 2" key="1">
    <citation type="journal article" date="2018" name="Int. J. Syst. Evol. Microbiol.">
        <title>Parvibium lacunae gen. nov., sp. nov., a new member of the family Alcaligenaceae isolated from a freshwater pond.</title>
        <authorList>
            <person name="Chen W.M."/>
            <person name="Xie P.B."/>
            <person name="Hsu M.Y."/>
            <person name="Sheu S.Y."/>
        </authorList>
    </citation>
    <scope>NUCLEOTIDE SEQUENCE [LARGE SCALE GENOMIC DNA]</scope>
    <source>
        <strain evidence="1 2">KMB9</strain>
    </source>
</reference>
<keyword evidence="2" id="KW-1185">Reference proteome</keyword>
<gene>
    <name evidence="1" type="ORF">DU000_03515</name>
</gene>
<name>A0A368L801_9BURK</name>
<proteinExistence type="predicted"/>
<dbReference type="EMBL" id="QPGB01000001">
    <property type="protein sequence ID" value="RCS59783.1"/>
    <property type="molecule type" value="Genomic_DNA"/>
</dbReference>
<dbReference type="OrthoDB" id="6713393at2"/>